<dbReference type="KEGG" id="adu:107477640"/>
<feature type="transmembrane region" description="Helical" evidence="20">
    <location>
        <begin position="521"/>
        <end position="546"/>
    </location>
</feature>
<keyword evidence="10 18" id="KW-0547">Nucleotide-binding</keyword>
<dbReference type="InterPro" id="IPR032675">
    <property type="entry name" value="LRR_dom_sf"/>
</dbReference>
<reference evidence="24" key="2">
    <citation type="submission" date="2025-08" db="UniProtKB">
        <authorList>
            <consortium name="RefSeq"/>
        </authorList>
    </citation>
    <scope>IDENTIFICATION</scope>
    <source>
        <tissue evidence="24">Whole plant</tissue>
    </source>
</reference>
<dbReference type="Pfam" id="PF07714">
    <property type="entry name" value="PK_Tyr_Ser-Thr"/>
    <property type="match status" value="1"/>
</dbReference>
<evidence type="ECO:0000256" key="4">
    <source>
        <dbReference type="ARBA" id="ARBA00022527"/>
    </source>
</evidence>
<keyword evidence="4" id="KW-0723">Serine/threonine-protein kinase</keyword>
<dbReference type="InterPro" id="IPR052422">
    <property type="entry name" value="Auxin_Ser/Thr_Kinase"/>
</dbReference>
<evidence type="ECO:0000256" key="8">
    <source>
        <dbReference type="ARBA" id="ARBA00022729"/>
    </source>
</evidence>
<dbReference type="PROSITE" id="PS00108">
    <property type="entry name" value="PROTEIN_KINASE_ST"/>
    <property type="match status" value="1"/>
</dbReference>
<keyword evidence="3" id="KW-1003">Cell membrane</keyword>
<keyword evidence="16" id="KW-0675">Receptor</keyword>
<feature type="compositionally biased region" description="Pro residues" evidence="19">
    <location>
        <begin position="475"/>
        <end position="508"/>
    </location>
</feature>
<accession>A0A6P4CKU3</accession>
<dbReference type="PROSITE" id="PS50011">
    <property type="entry name" value="PROTEIN_KINASE_DOM"/>
    <property type="match status" value="1"/>
</dbReference>
<evidence type="ECO:0000256" key="9">
    <source>
        <dbReference type="ARBA" id="ARBA00022737"/>
    </source>
</evidence>
<keyword evidence="13 20" id="KW-1133">Transmembrane helix</keyword>
<dbReference type="RefSeq" id="XP_015953175.1">
    <property type="nucleotide sequence ID" value="XM_016097689.3"/>
</dbReference>
<reference evidence="23" key="1">
    <citation type="journal article" date="2016" name="Nat. Genet.">
        <title>The genome sequences of Arachis duranensis and Arachis ipaensis, the diploid ancestors of cultivated peanut.</title>
        <authorList>
            <person name="Bertioli D.J."/>
            <person name="Cannon S.B."/>
            <person name="Froenicke L."/>
            <person name="Huang G."/>
            <person name="Farmer A.D."/>
            <person name="Cannon E.K."/>
            <person name="Liu X."/>
            <person name="Gao D."/>
            <person name="Clevenger J."/>
            <person name="Dash S."/>
            <person name="Ren L."/>
            <person name="Moretzsohn M.C."/>
            <person name="Shirasawa K."/>
            <person name="Huang W."/>
            <person name="Vidigal B."/>
            <person name="Abernathy B."/>
            <person name="Chu Y."/>
            <person name="Niederhuth C.E."/>
            <person name="Umale P."/>
            <person name="Araujo A.C."/>
            <person name="Kozik A."/>
            <person name="Kim K.D."/>
            <person name="Burow M.D."/>
            <person name="Varshney R.K."/>
            <person name="Wang X."/>
            <person name="Zhang X."/>
            <person name="Barkley N."/>
            <person name="Guimaraes P.M."/>
            <person name="Isobe S."/>
            <person name="Guo B."/>
            <person name="Liao B."/>
            <person name="Stalker H.T."/>
            <person name="Schmitz R.J."/>
            <person name="Scheffler B.E."/>
            <person name="Leal-Bertioli S.C."/>
            <person name="Xun X."/>
            <person name="Jackson S.A."/>
            <person name="Michelmore R."/>
            <person name="Ozias-Akins P."/>
        </authorList>
    </citation>
    <scope>NUCLEOTIDE SEQUENCE [LARGE SCALE GENOMIC DNA]</scope>
    <source>
        <strain evidence="23">cv. V14167</strain>
    </source>
</reference>
<dbReference type="InterPro" id="IPR017441">
    <property type="entry name" value="Protein_kinase_ATP_BS"/>
</dbReference>
<dbReference type="InterPro" id="IPR003591">
    <property type="entry name" value="Leu-rich_rpt_typical-subtyp"/>
</dbReference>
<keyword evidence="5" id="KW-0433">Leucine-rich repeat</keyword>
<evidence type="ECO:0000259" key="22">
    <source>
        <dbReference type="PROSITE" id="PS50011"/>
    </source>
</evidence>
<dbReference type="InterPro" id="IPR013210">
    <property type="entry name" value="LRR_N_plant-typ"/>
</dbReference>
<feature type="region of interest" description="Disordered" evidence="19">
    <location>
        <begin position="463"/>
        <end position="515"/>
    </location>
</feature>
<dbReference type="FunFam" id="1.10.510.10:FF:000468">
    <property type="entry name" value="PTI1-like tyrosine-protein kinase 3"/>
    <property type="match status" value="1"/>
</dbReference>
<dbReference type="PANTHER" id="PTHR47986:SF1">
    <property type="entry name" value="OS04G0685900 PROTEIN"/>
    <property type="match status" value="1"/>
</dbReference>
<evidence type="ECO:0000256" key="15">
    <source>
        <dbReference type="ARBA" id="ARBA00023157"/>
    </source>
</evidence>
<evidence type="ECO:0000256" key="20">
    <source>
        <dbReference type="SAM" id="Phobius"/>
    </source>
</evidence>
<name>A0A6P4CKU3_ARADU</name>
<feature type="chain" id="PRO_5028409596" evidence="21">
    <location>
        <begin position="29"/>
        <end position="969"/>
    </location>
</feature>
<dbReference type="InterPro" id="IPR001611">
    <property type="entry name" value="Leu-rich_rpt"/>
</dbReference>
<dbReference type="PROSITE" id="PS00107">
    <property type="entry name" value="PROTEIN_KINASE_ATP"/>
    <property type="match status" value="1"/>
</dbReference>
<evidence type="ECO:0000256" key="3">
    <source>
        <dbReference type="ARBA" id="ARBA00022475"/>
    </source>
</evidence>
<dbReference type="FunFam" id="3.80.10.10:FF:000190">
    <property type="entry name" value="Receptor-like kinase TMK4"/>
    <property type="match status" value="1"/>
</dbReference>
<evidence type="ECO:0000256" key="11">
    <source>
        <dbReference type="ARBA" id="ARBA00022777"/>
    </source>
</evidence>
<evidence type="ECO:0000256" key="12">
    <source>
        <dbReference type="ARBA" id="ARBA00022840"/>
    </source>
</evidence>
<comment type="subcellular location">
    <subcellularLocation>
        <location evidence="1">Cell membrane</location>
        <topology evidence="1">Single-pass membrane protein</topology>
    </subcellularLocation>
</comment>
<keyword evidence="14 20" id="KW-0472">Membrane</keyword>
<keyword evidence="9" id="KW-0677">Repeat</keyword>
<dbReference type="FunFam" id="3.30.200.20:FF:000226">
    <property type="entry name" value="receptor protein kinase TMK1"/>
    <property type="match status" value="1"/>
</dbReference>
<evidence type="ECO:0000256" key="2">
    <source>
        <dbReference type="ARBA" id="ARBA00008684"/>
    </source>
</evidence>
<dbReference type="Proteomes" id="UP000515211">
    <property type="component" value="Chromosome 3"/>
</dbReference>
<dbReference type="PANTHER" id="PTHR47986">
    <property type="entry name" value="OSJNBA0070M12.3 PROTEIN"/>
    <property type="match status" value="1"/>
</dbReference>
<evidence type="ECO:0000313" key="23">
    <source>
        <dbReference type="Proteomes" id="UP000515211"/>
    </source>
</evidence>
<evidence type="ECO:0000256" key="14">
    <source>
        <dbReference type="ARBA" id="ARBA00023136"/>
    </source>
</evidence>
<keyword evidence="8 21" id="KW-0732">Signal</keyword>
<dbReference type="GO" id="GO:0051707">
    <property type="term" value="P:response to other organism"/>
    <property type="evidence" value="ECO:0007669"/>
    <property type="project" value="UniProtKB-ARBA"/>
</dbReference>
<keyword evidence="23" id="KW-1185">Reference proteome</keyword>
<dbReference type="Gene3D" id="1.10.510.10">
    <property type="entry name" value="Transferase(Phosphotransferase) domain 1"/>
    <property type="match status" value="1"/>
</dbReference>
<evidence type="ECO:0000256" key="16">
    <source>
        <dbReference type="ARBA" id="ARBA00023170"/>
    </source>
</evidence>
<keyword evidence="6" id="KW-0808">Transferase</keyword>
<dbReference type="InterPro" id="IPR001245">
    <property type="entry name" value="Ser-Thr/Tyr_kinase_cat_dom"/>
</dbReference>
<feature type="signal peptide" evidence="21">
    <location>
        <begin position="1"/>
        <end position="28"/>
    </location>
</feature>
<dbReference type="Gene3D" id="3.30.200.20">
    <property type="entry name" value="Phosphorylase Kinase, domain 1"/>
    <property type="match status" value="1"/>
</dbReference>
<evidence type="ECO:0000256" key="17">
    <source>
        <dbReference type="ARBA" id="ARBA00023180"/>
    </source>
</evidence>
<dbReference type="GO" id="GO:0004674">
    <property type="term" value="F:protein serine/threonine kinase activity"/>
    <property type="evidence" value="ECO:0007669"/>
    <property type="project" value="UniProtKB-KW"/>
</dbReference>
<evidence type="ECO:0000256" key="21">
    <source>
        <dbReference type="SAM" id="SignalP"/>
    </source>
</evidence>
<protein>
    <submittedName>
        <fullName evidence="24">Receptor protein kinase TMK1-like</fullName>
    </submittedName>
</protein>
<sequence length="969" mass="106387">MVGVHLHRIKACNFLSFCMVMMITVCYGATDPNDLKILNDFRKGLQNPELLKWPENGVGDPCGNPPWPYVYCNGDRVTQIQSKNLGLKGSLPQNLNQLTELQNLGLQRNNLSGVLPSFNGLSKLEYAFLDYNEFDTIPFDFFKGLTNIRILSLEMNPSLNATTGWSFPLDLKESLQLTNLSFVHCNLVGPLPEFLGTLPSLLNLRLSYNRISGGIPNSFGQSSIQVLWLNNQEGGGMSGSIDVIASMTFLTQLWLNGNKFNGKIPNNIGNLTSLKEINLNGNQLVGLIPESMANMDLDQVDLSNNMLMGPIPKFKAATQVSYGSNFFCQSKPGIQCAPQVNALIDFLHDLNYPSILSSQWFGNDPCGGNWIGLSCNQNSEVSLINLPRRNLSGTLSPSIAKLNSLVKIMLAQNNISGKVPSNFTQLKSLSLLDLSYNNFEPPLPKFNDGMKVVIDGNPLFADQHGKSPSSISSPQPSPPNPASPRPLLSLPPKPKPKPTPSDMPPSPAPVQRSNGSKRSKLVVLLVGVGIFTFVAVLLVSLFVCCLKKKKAPSSLNPHTHDTYNPETMLKFAVSSCDADTKSTKTRLSSVSNLSGETENTHMSDSRNLVISVQVLREVTKDFAAENELGRGGFGTVYKGELGDGTKIAVKRMENGAIRSKGVDEFQAEIGVLSKVRHRHLVSLLGHAIEGNEKLLVYEYMPLGALSKHLFEWERLKLEPLCWSQRLVIALDVARGMEYLHGFARHTFIHRDLKSSNILLAHDFRAKVSDFGLVKLAPDGNKSVATKLAGTFGYLAPEYAVMGKITTKVDVFSYGVVLMELLTGLMALDENRPEENRYLVEWFWQIKSSKEKLLAAIDPALKATQDIFDSIYIVAELAGHCTAREANHRPDMSHAVNVLSALVEKWQPVDEEVNGGSGDIDYGQPLSQMLKVWKEAEGKELGYTSLEDSKGSIPAKPTGFADSFTSADAR</sequence>
<proteinExistence type="inferred from homology"/>
<keyword evidence="17" id="KW-0325">Glycoprotein</keyword>
<evidence type="ECO:0000313" key="24">
    <source>
        <dbReference type="RefSeq" id="XP_015953175.1"/>
    </source>
</evidence>
<keyword evidence="7 20" id="KW-0812">Transmembrane</keyword>
<evidence type="ECO:0000256" key="6">
    <source>
        <dbReference type="ARBA" id="ARBA00022679"/>
    </source>
</evidence>
<dbReference type="GeneID" id="107477640"/>
<feature type="binding site" evidence="18">
    <location>
        <position position="650"/>
    </location>
    <ligand>
        <name>ATP</name>
        <dbReference type="ChEBI" id="CHEBI:30616"/>
    </ligand>
</feature>
<keyword evidence="15" id="KW-1015">Disulfide bond</keyword>
<dbReference type="Pfam" id="PF00560">
    <property type="entry name" value="LRR_1"/>
    <property type="match status" value="3"/>
</dbReference>
<evidence type="ECO:0000256" key="7">
    <source>
        <dbReference type="ARBA" id="ARBA00022692"/>
    </source>
</evidence>
<evidence type="ECO:0000256" key="18">
    <source>
        <dbReference type="PROSITE-ProRule" id="PRU10141"/>
    </source>
</evidence>
<evidence type="ECO:0000256" key="19">
    <source>
        <dbReference type="SAM" id="MobiDB-lite"/>
    </source>
</evidence>
<dbReference type="Gene3D" id="3.80.10.10">
    <property type="entry name" value="Ribonuclease Inhibitor"/>
    <property type="match status" value="2"/>
</dbReference>
<evidence type="ECO:0000256" key="10">
    <source>
        <dbReference type="ARBA" id="ARBA00022741"/>
    </source>
</evidence>
<gene>
    <name evidence="24" type="primary">LOC107477640</name>
</gene>
<dbReference type="GO" id="GO:0005886">
    <property type="term" value="C:plasma membrane"/>
    <property type="evidence" value="ECO:0007669"/>
    <property type="project" value="UniProtKB-SubCell"/>
</dbReference>
<feature type="region of interest" description="Disordered" evidence="19">
    <location>
        <begin position="946"/>
        <end position="969"/>
    </location>
</feature>
<evidence type="ECO:0000256" key="1">
    <source>
        <dbReference type="ARBA" id="ARBA00004162"/>
    </source>
</evidence>
<dbReference type="SUPFAM" id="SSF52058">
    <property type="entry name" value="L domain-like"/>
    <property type="match status" value="2"/>
</dbReference>
<dbReference type="OrthoDB" id="2018786at2759"/>
<dbReference type="Pfam" id="PF08263">
    <property type="entry name" value="LRRNT_2"/>
    <property type="match status" value="2"/>
</dbReference>
<dbReference type="AlphaFoldDB" id="A0A6P4CKU3"/>
<dbReference type="SMART" id="SM00220">
    <property type="entry name" value="S_TKc"/>
    <property type="match status" value="1"/>
</dbReference>
<dbReference type="SMART" id="SM00369">
    <property type="entry name" value="LRR_TYP"/>
    <property type="match status" value="4"/>
</dbReference>
<keyword evidence="12 18" id="KW-0067">ATP-binding</keyword>
<feature type="domain" description="Protein kinase" evidence="22">
    <location>
        <begin position="622"/>
        <end position="902"/>
    </location>
</feature>
<evidence type="ECO:0000256" key="5">
    <source>
        <dbReference type="ARBA" id="ARBA00022614"/>
    </source>
</evidence>
<dbReference type="InterPro" id="IPR000719">
    <property type="entry name" value="Prot_kinase_dom"/>
</dbReference>
<dbReference type="GO" id="GO:0005524">
    <property type="term" value="F:ATP binding"/>
    <property type="evidence" value="ECO:0007669"/>
    <property type="project" value="UniProtKB-UniRule"/>
</dbReference>
<comment type="similarity">
    <text evidence="2">Belongs to the protein kinase superfamily. Ser/Thr protein kinase family.</text>
</comment>
<dbReference type="InterPro" id="IPR008271">
    <property type="entry name" value="Ser/Thr_kinase_AS"/>
</dbReference>
<evidence type="ECO:0000256" key="13">
    <source>
        <dbReference type="ARBA" id="ARBA00022989"/>
    </source>
</evidence>
<keyword evidence="11" id="KW-0418">Kinase</keyword>
<dbReference type="SUPFAM" id="SSF56112">
    <property type="entry name" value="Protein kinase-like (PK-like)"/>
    <property type="match status" value="1"/>
</dbReference>
<dbReference type="InterPro" id="IPR011009">
    <property type="entry name" value="Kinase-like_dom_sf"/>
</dbReference>
<dbReference type="FunFam" id="3.80.10.10:FF:000129">
    <property type="entry name" value="Leucine-rich repeat receptor-like kinase"/>
    <property type="match status" value="1"/>
</dbReference>
<organism evidence="23 24">
    <name type="scientific">Arachis duranensis</name>
    <name type="common">Wild peanut</name>
    <dbReference type="NCBI Taxonomy" id="130453"/>
    <lineage>
        <taxon>Eukaryota</taxon>
        <taxon>Viridiplantae</taxon>
        <taxon>Streptophyta</taxon>
        <taxon>Embryophyta</taxon>
        <taxon>Tracheophyta</taxon>
        <taxon>Spermatophyta</taxon>
        <taxon>Magnoliopsida</taxon>
        <taxon>eudicotyledons</taxon>
        <taxon>Gunneridae</taxon>
        <taxon>Pentapetalae</taxon>
        <taxon>rosids</taxon>
        <taxon>fabids</taxon>
        <taxon>Fabales</taxon>
        <taxon>Fabaceae</taxon>
        <taxon>Papilionoideae</taxon>
        <taxon>50 kb inversion clade</taxon>
        <taxon>dalbergioids sensu lato</taxon>
        <taxon>Dalbergieae</taxon>
        <taxon>Pterocarpus clade</taxon>
        <taxon>Arachis</taxon>
    </lineage>
</organism>
<dbReference type="CDD" id="cd14066">
    <property type="entry name" value="STKc_IRAK"/>
    <property type="match status" value="1"/>
</dbReference>